<proteinExistence type="predicted"/>
<sequence>MRAILDGLRNFEQGSDDEDDAWNELTPYSSCFRTTPAGARLIPYERKDIHCGPHVSCEFDTPVLEGPYFTHREEESEVSLRNLISAPTRQRRELATSIPAPFQTEHQGRRHVCCVRCQSS</sequence>
<evidence type="ECO:0000313" key="1">
    <source>
        <dbReference type="EMBL" id="GBN93059.1"/>
    </source>
</evidence>
<organism evidence="1 2">
    <name type="scientific">Araneus ventricosus</name>
    <name type="common">Orbweaver spider</name>
    <name type="synonym">Epeira ventricosa</name>
    <dbReference type="NCBI Taxonomy" id="182803"/>
    <lineage>
        <taxon>Eukaryota</taxon>
        <taxon>Metazoa</taxon>
        <taxon>Ecdysozoa</taxon>
        <taxon>Arthropoda</taxon>
        <taxon>Chelicerata</taxon>
        <taxon>Arachnida</taxon>
        <taxon>Araneae</taxon>
        <taxon>Araneomorphae</taxon>
        <taxon>Entelegynae</taxon>
        <taxon>Araneoidea</taxon>
        <taxon>Araneidae</taxon>
        <taxon>Araneus</taxon>
    </lineage>
</organism>
<dbReference type="Proteomes" id="UP000499080">
    <property type="component" value="Unassembled WGS sequence"/>
</dbReference>
<name>A0A4Y2T0V3_ARAVE</name>
<dbReference type="EMBL" id="BGPR01024748">
    <property type="protein sequence ID" value="GBN93059.1"/>
    <property type="molecule type" value="Genomic_DNA"/>
</dbReference>
<gene>
    <name evidence="1" type="ORF">AVEN_98173_1</name>
</gene>
<comment type="caution">
    <text evidence="1">The sequence shown here is derived from an EMBL/GenBank/DDBJ whole genome shotgun (WGS) entry which is preliminary data.</text>
</comment>
<protein>
    <submittedName>
        <fullName evidence="1">Uncharacterized protein</fullName>
    </submittedName>
</protein>
<evidence type="ECO:0000313" key="2">
    <source>
        <dbReference type="Proteomes" id="UP000499080"/>
    </source>
</evidence>
<reference evidence="1 2" key="1">
    <citation type="journal article" date="2019" name="Sci. Rep.">
        <title>Orb-weaving spider Araneus ventricosus genome elucidates the spidroin gene catalogue.</title>
        <authorList>
            <person name="Kono N."/>
            <person name="Nakamura H."/>
            <person name="Ohtoshi R."/>
            <person name="Moran D.A.P."/>
            <person name="Shinohara A."/>
            <person name="Yoshida Y."/>
            <person name="Fujiwara M."/>
            <person name="Mori M."/>
            <person name="Tomita M."/>
            <person name="Arakawa K."/>
        </authorList>
    </citation>
    <scope>NUCLEOTIDE SEQUENCE [LARGE SCALE GENOMIC DNA]</scope>
</reference>
<accession>A0A4Y2T0V3</accession>
<dbReference type="AlphaFoldDB" id="A0A4Y2T0V3"/>
<keyword evidence="2" id="KW-1185">Reference proteome</keyword>